<keyword evidence="1" id="KW-0472">Membrane</keyword>
<keyword evidence="1" id="KW-0812">Transmembrane</keyword>
<evidence type="ECO:0000256" key="1">
    <source>
        <dbReference type="SAM" id="Phobius"/>
    </source>
</evidence>
<accession>A0A645IAL8</accession>
<gene>
    <name evidence="2" type="ORF">SDC9_195560</name>
</gene>
<sequence length="156" mass="16966">MSLQNCLTVSAITGPLQTTGSVSFSRSRLTDIMSIPVLLLTGIIYVSFPVALFLRPKALGIEGPVISASSMAVRWPLLFIKTASIEVISDFPTPPFPLTIPITFLMLLSSFGSTKRLSVFWRLLQFASQVSQSCVHSSLIFSTSPVYFISGLYQGV</sequence>
<proteinExistence type="predicted"/>
<dbReference type="EMBL" id="VSSQ01109852">
    <property type="protein sequence ID" value="MPN47956.1"/>
    <property type="molecule type" value="Genomic_DNA"/>
</dbReference>
<protein>
    <submittedName>
        <fullName evidence="2">Uncharacterized protein</fullName>
    </submittedName>
</protein>
<name>A0A645IAL8_9ZZZZ</name>
<dbReference type="AlphaFoldDB" id="A0A645IAL8"/>
<reference evidence="2" key="1">
    <citation type="submission" date="2019-08" db="EMBL/GenBank/DDBJ databases">
        <authorList>
            <person name="Kucharzyk K."/>
            <person name="Murdoch R.W."/>
            <person name="Higgins S."/>
            <person name="Loffler F."/>
        </authorList>
    </citation>
    <scope>NUCLEOTIDE SEQUENCE</scope>
</reference>
<keyword evidence="1" id="KW-1133">Transmembrane helix</keyword>
<evidence type="ECO:0000313" key="2">
    <source>
        <dbReference type="EMBL" id="MPN47956.1"/>
    </source>
</evidence>
<comment type="caution">
    <text evidence="2">The sequence shown here is derived from an EMBL/GenBank/DDBJ whole genome shotgun (WGS) entry which is preliminary data.</text>
</comment>
<organism evidence="2">
    <name type="scientific">bioreactor metagenome</name>
    <dbReference type="NCBI Taxonomy" id="1076179"/>
    <lineage>
        <taxon>unclassified sequences</taxon>
        <taxon>metagenomes</taxon>
        <taxon>ecological metagenomes</taxon>
    </lineage>
</organism>
<feature type="transmembrane region" description="Helical" evidence="1">
    <location>
        <begin position="32"/>
        <end position="53"/>
    </location>
</feature>